<gene>
    <name evidence="1" type="ORF">AURDEDRAFT_188654</name>
</gene>
<accession>J0LF32</accession>
<name>J0LF32_AURST</name>
<dbReference type="InParanoid" id="J0LF32"/>
<organism evidence="1 2">
    <name type="scientific">Auricularia subglabra (strain TFB-10046 / SS5)</name>
    <name type="common">White-rot fungus</name>
    <name type="synonym">Auricularia delicata (strain TFB10046)</name>
    <dbReference type="NCBI Taxonomy" id="717982"/>
    <lineage>
        <taxon>Eukaryota</taxon>
        <taxon>Fungi</taxon>
        <taxon>Dikarya</taxon>
        <taxon>Basidiomycota</taxon>
        <taxon>Agaricomycotina</taxon>
        <taxon>Agaricomycetes</taxon>
        <taxon>Auriculariales</taxon>
        <taxon>Auriculariaceae</taxon>
        <taxon>Auricularia</taxon>
    </lineage>
</organism>
<reference evidence="2" key="1">
    <citation type="journal article" date="2012" name="Science">
        <title>The Paleozoic origin of enzymatic lignin decomposition reconstructed from 31 fungal genomes.</title>
        <authorList>
            <person name="Floudas D."/>
            <person name="Binder M."/>
            <person name="Riley R."/>
            <person name="Barry K."/>
            <person name="Blanchette R.A."/>
            <person name="Henrissat B."/>
            <person name="Martinez A.T."/>
            <person name="Otillar R."/>
            <person name="Spatafora J.W."/>
            <person name="Yadav J.S."/>
            <person name="Aerts A."/>
            <person name="Benoit I."/>
            <person name="Boyd A."/>
            <person name="Carlson A."/>
            <person name="Copeland A."/>
            <person name="Coutinho P.M."/>
            <person name="de Vries R.P."/>
            <person name="Ferreira P."/>
            <person name="Findley K."/>
            <person name="Foster B."/>
            <person name="Gaskell J."/>
            <person name="Glotzer D."/>
            <person name="Gorecki P."/>
            <person name="Heitman J."/>
            <person name="Hesse C."/>
            <person name="Hori C."/>
            <person name="Igarashi K."/>
            <person name="Jurgens J.A."/>
            <person name="Kallen N."/>
            <person name="Kersten P."/>
            <person name="Kohler A."/>
            <person name="Kuees U."/>
            <person name="Kumar T.K.A."/>
            <person name="Kuo A."/>
            <person name="LaButti K."/>
            <person name="Larrondo L.F."/>
            <person name="Lindquist E."/>
            <person name="Ling A."/>
            <person name="Lombard V."/>
            <person name="Lucas S."/>
            <person name="Lundell T."/>
            <person name="Martin R."/>
            <person name="McLaughlin D.J."/>
            <person name="Morgenstern I."/>
            <person name="Morin E."/>
            <person name="Murat C."/>
            <person name="Nagy L.G."/>
            <person name="Nolan M."/>
            <person name="Ohm R.A."/>
            <person name="Patyshakuliyeva A."/>
            <person name="Rokas A."/>
            <person name="Ruiz-Duenas F.J."/>
            <person name="Sabat G."/>
            <person name="Salamov A."/>
            <person name="Samejima M."/>
            <person name="Schmutz J."/>
            <person name="Slot J.C."/>
            <person name="St John F."/>
            <person name="Stenlid J."/>
            <person name="Sun H."/>
            <person name="Sun S."/>
            <person name="Syed K."/>
            <person name="Tsang A."/>
            <person name="Wiebenga A."/>
            <person name="Young D."/>
            <person name="Pisabarro A."/>
            <person name="Eastwood D.C."/>
            <person name="Martin F."/>
            <person name="Cullen D."/>
            <person name="Grigoriev I.V."/>
            <person name="Hibbett D.S."/>
        </authorList>
    </citation>
    <scope>NUCLEOTIDE SEQUENCE [LARGE SCALE GENOMIC DNA]</scope>
    <source>
        <strain evidence="2">TFB10046</strain>
    </source>
</reference>
<dbReference type="AlphaFoldDB" id="J0LF32"/>
<dbReference type="InterPro" id="IPR032675">
    <property type="entry name" value="LRR_dom_sf"/>
</dbReference>
<proteinExistence type="predicted"/>
<sequence length="365" mass="39996">MLNWSNAPPEILLQCFEALGPLNAPRAAEHWQRYPSLTTAALVCRSWLPCAQAVLLHCIVPRETSYTAVSRASVDQLVQVLTANRALARQARALRLQLGIDVHHCELGAQHADLDAVARLVNACTGLRRLHLTQSALTPPSDSFGPEQLALIRNHPSLIHLEMVCDYTPPAILYQCLNAWPTLQSLRLVGWSLPSPPEDSPPRCSLRQLVAETYGAPTSLLLSAGPQLETFTCTLNALPCLEHVKDTLRSLTIDCTYPSRSSSNGSHSPLTQCTKLERVTFRSGCPPGALEALPPSVTHVRILCAVDATRLTAVLDARPALTHVEVQLIRTRVRDDISRLDRVCRSQHITLGRAPSPDGARRAVY</sequence>
<evidence type="ECO:0008006" key="3">
    <source>
        <dbReference type="Google" id="ProtNLM"/>
    </source>
</evidence>
<dbReference type="Gene3D" id="3.80.10.10">
    <property type="entry name" value="Ribonuclease Inhibitor"/>
    <property type="match status" value="1"/>
</dbReference>
<evidence type="ECO:0000313" key="2">
    <source>
        <dbReference type="Proteomes" id="UP000006514"/>
    </source>
</evidence>
<dbReference type="KEGG" id="adl:AURDEDRAFT_188654"/>
<evidence type="ECO:0000313" key="1">
    <source>
        <dbReference type="EMBL" id="EJD35624.1"/>
    </source>
</evidence>
<dbReference type="EMBL" id="JH687884">
    <property type="protein sequence ID" value="EJD35624.1"/>
    <property type="molecule type" value="Genomic_DNA"/>
</dbReference>
<dbReference type="Proteomes" id="UP000006514">
    <property type="component" value="Unassembled WGS sequence"/>
</dbReference>
<protein>
    <recommendedName>
        <fullName evidence="3">F-box domain-containing protein</fullName>
    </recommendedName>
</protein>
<dbReference type="OrthoDB" id="3233610at2759"/>
<keyword evidence="2" id="KW-1185">Reference proteome</keyword>